<dbReference type="PANTHER" id="PTHR43861:SF6">
    <property type="entry name" value="METHYLTRANSFERASE TYPE 11"/>
    <property type="match status" value="1"/>
</dbReference>
<organism evidence="1 2">
    <name type="scientific">Candidatus Gottesmanbacteria bacterium CG_4_10_14_0_8_um_filter_37_24</name>
    <dbReference type="NCBI Taxonomy" id="1974574"/>
    <lineage>
        <taxon>Bacteria</taxon>
        <taxon>Candidatus Gottesmaniibacteriota</taxon>
    </lineage>
</organism>
<name>A0A2M7RPM1_9BACT</name>
<dbReference type="Pfam" id="PF13489">
    <property type="entry name" value="Methyltransf_23"/>
    <property type="match status" value="1"/>
</dbReference>
<dbReference type="GO" id="GO:0008168">
    <property type="term" value="F:methyltransferase activity"/>
    <property type="evidence" value="ECO:0007669"/>
    <property type="project" value="UniProtKB-KW"/>
</dbReference>
<dbReference type="SUPFAM" id="SSF53335">
    <property type="entry name" value="S-adenosyl-L-methionine-dependent methyltransferases"/>
    <property type="match status" value="1"/>
</dbReference>
<gene>
    <name evidence="1" type="ORF">COY59_05670</name>
</gene>
<sequence length="223" mass="25822">MKNKYNKFNPVPYEAHMLVYNMIREKSRVLDVGCATGYFAEKLRQKKCHVYGIEIDPCAAKISKSTCEEVITTDIEEAQSLGFKRQSFDYILLLDMLEHLKNPLRVLNMLSGYLKPDGDIIISVPNIAHISIRLKLLFGKFDYENQGIMDKSHLKFLTKSSVIKLIETANLKMDDIDYSSDFGQLPVLGRIARYIPKRFQYFFTRQFNTLLSVQFILVCKSKK</sequence>
<keyword evidence="1" id="KW-0808">Transferase</keyword>
<keyword evidence="1" id="KW-0489">Methyltransferase</keyword>
<comment type="caution">
    <text evidence="1">The sequence shown here is derived from an EMBL/GenBank/DDBJ whole genome shotgun (WGS) entry which is preliminary data.</text>
</comment>
<accession>A0A2M7RPM1</accession>
<dbReference type="InterPro" id="IPR029063">
    <property type="entry name" value="SAM-dependent_MTases_sf"/>
</dbReference>
<dbReference type="GO" id="GO:0032259">
    <property type="term" value="P:methylation"/>
    <property type="evidence" value="ECO:0007669"/>
    <property type="project" value="UniProtKB-KW"/>
</dbReference>
<dbReference type="EMBL" id="PFMK01000096">
    <property type="protein sequence ID" value="PIZ02271.1"/>
    <property type="molecule type" value="Genomic_DNA"/>
</dbReference>
<evidence type="ECO:0000313" key="2">
    <source>
        <dbReference type="Proteomes" id="UP000231069"/>
    </source>
</evidence>
<evidence type="ECO:0000313" key="1">
    <source>
        <dbReference type="EMBL" id="PIZ02271.1"/>
    </source>
</evidence>
<dbReference type="Gene3D" id="3.40.50.150">
    <property type="entry name" value="Vaccinia Virus protein VP39"/>
    <property type="match status" value="1"/>
</dbReference>
<dbReference type="CDD" id="cd02440">
    <property type="entry name" value="AdoMet_MTases"/>
    <property type="match status" value="1"/>
</dbReference>
<dbReference type="AlphaFoldDB" id="A0A2M7RPM1"/>
<proteinExistence type="predicted"/>
<protein>
    <submittedName>
        <fullName evidence="1">Class I SAM-dependent methyltransferase</fullName>
    </submittedName>
</protein>
<dbReference type="PANTHER" id="PTHR43861">
    <property type="entry name" value="TRANS-ACONITATE 2-METHYLTRANSFERASE-RELATED"/>
    <property type="match status" value="1"/>
</dbReference>
<dbReference type="Proteomes" id="UP000231069">
    <property type="component" value="Unassembled WGS sequence"/>
</dbReference>
<reference evidence="2" key="1">
    <citation type="submission" date="2017-09" db="EMBL/GenBank/DDBJ databases">
        <title>Depth-based differentiation of microbial function through sediment-hosted aquifers and enrichment of novel symbionts in the deep terrestrial subsurface.</title>
        <authorList>
            <person name="Probst A.J."/>
            <person name="Ladd B."/>
            <person name="Jarett J.K."/>
            <person name="Geller-Mcgrath D.E."/>
            <person name="Sieber C.M.K."/>
            <person name="Emerson J.B."/>
            <person name="Anantharaman K."/>
            <person name="Thomas B.C."/>
            <person name="Malmstrom R."/>
            <person name="Stieglmeier M."/>
            <person name="Klingl A."/>
            <person name="Woyke T."/>
            <person name="Ryan C.M."/>
            <person name="Banfield J.F."/>
        </authorList>
    </citation>
    <scope>NUCLEOTIDE SEQUENCE [LARGE SCALE GENOMIC DNA]</scope>
</reference>